<organism evidence="1 2">
    <name type="scientific">Gossypium arboreum</name>
    <name type="common">Tree cotton</name>
    <name type="synonym">Gossypium nanking</name>
    <dbReference type="NCBI Taxonomy" id="29729"/>
    <lineage>
        <taxon>Eukaryota</taxon>
        <taxon>Viridiplantae</taxon>
        <taxon>Streptophyta</taxon>
        <taxon>Embryophyta</taxon>
        <taxon>Tracheophyta</taxon>
        <taxon>Spermatophyta</taxon>
        <taxon>Magnoliopsida</taxon>
        <taxon>eudicotyledons</taxon>
        <taxon>Gunneridae</taxon>
        <taxon>Pentapetalae</taxon>
        <taxon>rosids</taxon>
        <taxon>malvids</taxon>
        <taxon>Malvales</taxon>
        <taxon>Malvaceae</taxon>
        <taxon>Malvoideae</taxon>
        <taxon>Gossypium</taxon>
    </lineage>
</organism>
<accession>A0ABR0NX17</accession>
<evidence type="ECO:0000313" key="2">
    <source>
        <dbReference type="Proteomes" id="UP001358586"/>
    </source>
</evidence>
<comment type="caution">
    <text evidence="1">The sequence shown here is derived from an EMBL/GenBank/DDBJ whole genome shotgun (WGS) entry which is preliminary data.</text>
</comment>
<gene>
    <name evidence="1" type="ORF">PVK06_026188</name>
</gene>
<proteinExistence type="predicted"/>
<evidence type="ECO:0000313" key="1">
    <source>
        <dbReference type="EMBL" id="KAK5810871.1"/>
    </source>
</evidence>
<reference evidence="1 2" key="1">
    <citation type="submission" date="2023-03" db="EMBL/GenBank/DDBJ databases">
        <title>WGS of Gossypium arboreum.</title>
        <authorList>
            <person name="Yu D."/>
        </authorList>
    </citation>
    <scope>NUCLEOTIDE SEQUENCE [LARGE SCALE GENOMIC DNA]</scope>
    <source>
        <tissue evidence="1">Leaf</tissue>
    </source>
</reference>
<dbReference type="EMBL" id="JARKNE010000008">
    <property type="protein sequence ID" value="KAK5810871.1"/>
    <property type="molecule type" value="Genomic_DNA"/>
</dbReference>
<sequence length="89" mass="9811">MSLDLNRIVRGTNQKPTDADLIEDGESHLLGIKRREQFGLHRVPHGVGYCSRRHGHLLPTTTTASCTRGAAFWLRSDQGPSLSLVTCLS</sequence>
<dbReference type="Proteomes" id="UP001358586">
    <property type="component" value="Chromosome 8"/>
</dbReference>
<name>A0ABR0NX17_GOSAR</name>
<keyword evidence="2" id="KW-1185">Reference proteome</keyword>
<protein>
    <submittedName>
        <fullName evidence="1">Uncharacterized protein</fullName>
    </submittedName>
</protein>